<dbReference type="STRING" id="1507870.A0A1V8SRP3"/>
<dbReference type="PANTHER" id="PTHR28174:SF1">
    <property type="entry name" value="LARGE RIBOSOMAL SUBUNIT PROTEIN BL31M"/>
    <property type="match status" value="1"/>
</dbReference>
<dbReference type="InterPro" id="IPR034600">
    <property type="entry name" value="Ribosomal_bL31m"/>
</dbReference>
<dbReference type="OrthoDB" id="5587740at2759"/>
<dbReference type="PANTHER" id="PTHR28174">
    <property type="entry name" value="54S RIBOSOMAL PROTEIN L36, MITOCHONDRIAL"/>
    <property type="match status" value="1"/>
</dbReference>
<reference evidence="4" key="1">
    <citation type="submission" date="2017-03" db="EMBL/GenBank/DDBJ databases">
        <title>Genomes of endolithic fungi from Antarctica.</title>
        <authorList>
            <person name="Coleine C."/>
            <person name="Masonjones S."/>
            <person name="Stajich J.E."/>
        </authorList>
    </citation>
    <scope>NUCLEOTIDE SEQUENCE [LARGE SCALE GENOMIC DNA]</scope>
    <source>
        <strain evidence="4">CCFEE 5527</strain>
    </source>
</reference>
<proteinExistence type="predicted"/>
<feature type="compositionally biased region" description="Low complexity" evidence="1">
    <location>
        <begin position="1"/>
        <end position="20"/>
    </location>
</feature>
<feature type="compositionally biased region" description="Basic and acidic residues" evidence="1">
    <location>
        <begin position="118"/>
        <end position="131"/>
    </location>
</feature>
<feature type="region of interest" description="Disordered" evidence="1">
    <location>
        <begin position="1"/>
        <end position="33"/>
    </location>
</feature>
<evidence type="ECO:0000259" key="2">
    <source>
        <dbReference type="Pfam" id="PF21492"/>
    </source>
</evidence>
<feature type="compositionally biased region" description="Polar residues" evidence="1">
    <location>
        <begin position="70"/>
        <end position="81"/>
    </location>
</feature>
<dbReference type="InterPro" id="IPR048874">
    <property type="entry name" value="Ribosomal_bL31m_N"/>
</dbReference>
<evidence type="ECO:0000313" key="4">
    <source>
        <dbReference type="Proteomes" id="UP000192596"/>
    </source>
</evidence>
<feature type="region of interest" description="Disordered" evidence="1">
    <location>
        <begin position="50"/>
        <end position="86"/>
    </location>
</feature>
<dbReference type="Gene3D" id="6.20.130.10">
    <property type="match status" value="1"/>
</dbReference>
<feature type="compositionally biased region" description="Acidic residues" evidence="1">
    <location>
        <begin position="107"/>
        <end position="117"/>
    </location>
</feature>
<dbReference type="EMBL" id="NAJO01000030">
    <property type="protein sequence ID" value="OQO01671.1"/>
    <property type="molecule type" value="Genomic_DNA"/>
</dbReference>
<dbReference type="Proteomes" id="UP000192596">
    <property type="component" value="Unassembled WGS sequence"/>
</dbReference>
<dbReference type="InParanoid" id="A0A1V8SRP3"/>
<keyword evidence="4" id="KW-1185">Reference proteome</keyword>
<dbReference type="GO" id="GO:0032543">
    <property type="term" value="P:mitochondrial translation"/>
    <property type="evidence" value="ECO:0007669"/>
    <property type="project" value="InterPro"/>
</dbReference>
<gene>
    <name evidence="3" type="ORF">B0A48_12708</name>
</gene>
<dbReference type="Pfam" id="PF21492">
    <property type="entry name" value="bL31_N"/>
    <property type="match status" value="1"/>
</dbReference>
<comment type="caution">
    <text evidence="3">The sequence shown here is derived from an EMBL/GenBank/DDBJ whole genome shotgun (WGS) entry which is preliminary data.</text>
</comment>
<accession>A0A1V8SRP3</accession>
<feature type="region of interest" description="Disordered" evidence="1">
    <location>
        <begin position="101"/>
        <end position="170"/>
    </location>
</feature>
<name>A0A1V8SRP3_9PEZI</name>
<feature type="compositionally biased region" description="Polar residues" evidence="1">
    <location>
        <begin position="50"/>
        <end position="59"/>
    </location>
</feature>
<organism evidence="3 4">
    <name type="scientific">Cryoendolithus antarcticus</name>
    <dbReference type="NCBI Taxonomy" id="1507870"/>
    <lineage>
        <taxon>Eukaryota</taxon>
        <taxon>Fungi</taxon>
        <taxon>Dikarya</taxon>
        <taxon>Ascomycota</taxon>
        <taxon>Pezizomycotina</taxon>
        <taxon>Dothideomycetes</taxon>
        <taxon>Dothideomycetidae</taxon>
        <taxon>Cladosporiales</taxon>
        <taxon>Cladosporiaceae</taxon>
        <taxon>Cryoendolithus</taxon>
    </lineage>
</organism>
<evidence type="ECO:0000313" key="3">
    <source>
        <dbReference type="EMBL" id="OQO01671.1"/>
    </source>
</evidence>
<feature type="domain" description="Ribosomal protein bL31m N-terminal" evidence="2">
    <location>
        <begin position="32"/>
        <end position="77"/>
    </location>
</feature>
<evidence type="ECO:0000256" key="1">
    <source>
        <dbReference type="SAM" id="MobiDB-lite"/>
    </source>
</evidence>
<dbReference type="GO" id="GO:0003735">
    <property type="term" value="F:structural constituent of ribosome"/>
    <property type="evidence" value="ECO:0007669"/>
    <property type="project" value="InterPro"/>
</dbReference>
<protein>
    <recommendedName>
        <fullName evidence="2">Ribosomal protein bL31m N-terminal domain-containing protein</fullName>
    </recommendedName>
</protein>
<dbReference type="AlphaFoldDB" id="A0A1V8SRP3"/>
<sequence length="170" mass="18675">MAAPLLRRPSLLSSAATSPLHSQSRHASLIRRPKRPYTFTQMITLSDGSTFLHRTTSPQPIYRSTKDTKNSPLWNPSSQKLASVEEDEAGRLKRFRGRFGRGWDAEGRDEEVDEAGEGEVKKEKAGKKQQDGEQSLMDLISGYGQEEGKAESAGAKNESAKTAKAKGGKK</sequence>
<dbReference type="GO" id="GO:0005762">
    <property type="term" value="C:mitochondrial large ribosomal subunit"/>
    <property type="evidence" value="ECO:0007669"/>
    <property type="project" value="InterPro"/>
</dbReference>
<dbReference type="FunCoup" id="A0A1V8SRP3">
    <property type="interactions" value="264"/>
</dbReference>